<accession>A0A2G6PGP7</accession>
<dbReference type="GO" id="GO:0016020">
    <property type="term" value="C:membrane"/>
    <property type="evidence" value="ECO:0007669"/>
    <property type="project" value="InterPro"/>
</dbReference>
<name>A0A2G6PGP7_9GAMM</name>
<evidence type="ECO:0000259" key="2">
    <source>
        <dbReference type="Pfam" id="PF05425"/>
    </source>
</evidence>
<evidence type="ECO:0000313" key="3">
    <source>
        <dbReference type="EMBL" id="PIE83727.1"/>
    </source>
</evidence>
<feature type="transmembrane region" description="Helical" evidence="1">
    <location>
        <begin position="82"/>
        <end position="107"/>
    </location>
</feature>
<keyword evidence="1" id="KW-0812">Transmembrane</keyword>
<feature type="transmembrane region" description="Helical" evidence="1">
    <location>
        <begin position="128"/>
        <end position="148"/>
    </location>
</feature>
<evidence type="ECO:0000313" key="4">
    <source>
        <dbReference type="Proteomes" id="UP000229278"/>
    </source>
</evidence>
<organism evidence="3 4">
    <name type="scientific">Candidatus Contendibacter odensensis</name>
    <dbReference type="NCBI Taxonomy" id="1400860"/>
    <lineage>
        <taxon>Bacteria</taxon>
        <taxon>Pseudomonadati</taxon>
        <taxon>Pseudomonadota</taxon>
        <taxon>Gammaproteobacteria</taxon>
        <taxon>Candidatus Competibacteraceae</taxon>
        <taxon>Candidatus Contendibacter</taxon>
    </lineage>
</organism>
<dbReference type="Proteomes" id="UP000229278">
    <property type="component" value="Unassembled WGS sequence"/>
</dbReference>
<feature type="domain" description="Copper resistance protein D" evidence="2">
    <location>
        <begin position="45"/>
        <end position="146"/>
    </location>
</feature>
<evidence type="ECO:0000256" key="1">
    <source>
        <dbReference type="SAM" id="Phobius"/>
    </source>
</evidence>
<sequence>MALAYTLHILFAVIWVGGMFFSQMALRPVVVAQLEAPQRLQLLTAVLGRFFWSVWAAVIILPVTGFWLIASYGGMGNLGWHIHMMTALGMVMVLIYLVLYFVIFLRLRRAVTAQNFPAAGRQVVWVQRLVWTNLLLGVLIILTTAFGARGGF</sequence>
<dbReference type="AlphaFoldDB" id="A0A2G6PGP7"/>
<feature type="transmembrane region" description="Helical" evidence="1">
    <location>
        <begin position="6"/>
        <end position="26"/>
    </location>
</feature>
<gene>
    <name evidence="3" type="ORF">CSA09_00030</name>
</gene>
<keyword evidence="1" id="KW-1133">Transmembrane helix</keyword>
<dbReference type="EMBL" id="PDTV01000001">
    <property type="protein sequence ID" value="PIE83727.1"/>
    <property type="molecule type" value="Genomic_DNA"/>
</dbReference>
<feature type="transmembrane region" description="Helical" evidence="1">
    <location>
        <begin position="46"/>
        <end position="70"/>
    </location>
</feature>
<dbReference type="Pfam" id="PF05425">
    <property type="entry name" value="CopD"/>
    <property type="match status" value="1"/>
</dbReference>
<proteinExistence type="predicted"/>
<keyword evidence="1" id="KW-0472">Membrane</keyword>
<protein>
    <recommendedName>
        <fullName evidence="2">Copper resistance protein D domain-containing protein</fullName>
    </recommendedName>
</protein>
<comment type="caution">
    <text evidence="3">The sequence shown here is derived from an EMBL/GenBank/DDBJ whole genome shotgun (WGS) entry which is preliminary data.</text>
</comment>
<dbReference type="InterPro" id="IPR008457">
    <property type="entry name" value="Cu-R_CopD_dom"/>
</dbReference>
<reference evidence="3 4" key="1">
    <citation type="submission" date="2017-10" db="EMBL/GenBank/DDBJ databases">
        <title>Novel microbial diversity and functional potential in the marine mammal oral microbiome.</title>
        <authorList>
            <person name="Dudek N.K."/>
            <person name="Sun C.L."/>
            <person name="Burstein D."/>
            <person name="Kantor R.S."/>
            <person name="Aliaga Goltsman D.S."/>
            <person name="Bik E.M."/>
            <person name="Thomas B.C."/>
            <person name="Banfield J.F."/>
            <person name="Relman D.A."/>
        </authorList>
    </citation>
    <scope>NUCLEOTIDE SEQUENCE [LARGE SCALE GENOMIC DNA]</scope>
    <source>
        <strain evidence="3">DOLJORAL78_50_517</strain>
    </source>
</reference>